<evidence type="ECO:0000313" key="4">
    <source>
        <dbReference type="Proteomes" id="UP001642406"/>
    </source>
</evidence>
<dbReference type="Gene3D" id="1.20.1440.110">
    <property type="entry name" value="acylaminoacyl peptidase"/>
    <property type="match status" value="1"/>
</dbReference>
<evidence type="ECO:0000256" key="1">
    <source>
        <dbReference type="SAM" id="MobiDB-lite"/>
    </source>
</evidence>
<evidence type="ECO:0000259" key="2">
    <source>
        <dbReference type="Pfam" id="PF12146"/>
    </source>
</evidence>
<name>A0ABP0AWB7_9PEZI</name>
<organism evidence="3 4">
    <name type="scientific">Sporothrix bragantina</name>
    <dbReference type="NCBI Taxonomy" id="671064"/>
    <lineage>
        <taxon>Eukaryota</taxon>
        <taxon>Fungi</taxon>
        <taxon>Dikarya</taxon>
        <taxon>Ascomycota</taxon>
        <taxon>Pezizomycotina</taxon>
        <taxon>Sordariomycetes</taxon>
        <taxon>Sordariomycetidae</taxon>
        <taxon>Ophiostomatales</taxon>
        <taxon>Ophiostomataceae</taxon>
        <taxon>Sporothrix</taxon>
    </lineage>
</organism>
<feature type="compositionally biased region" description="Basic and acidic residues" evidence="1">
    <location>
        <begin position="295"/>
        <end position="318"/>
    </location>
</feature>
<dbReference type="InterPro" id="IPR022742">
    <property type="entry name" value="Hydrolase_4"/>
</dbReference>
<dbReference type="InterPro" id="IPR050261">
    <property type="entry name" value="FrsA_esterase"/>
</dbReference>
<dbReference type="Pfam" id="PF12146">
    <property type="entry name" value="Hydrolase_4"/>
    <property type="match status" value="1"/>
</dbReference>
<dbReference type="PANTHER" id="PTHR22946:SF12">
    <property type="entry name" value="CONIDIAL PIGMENT BIOSYNTHESIS PROTEIN AYG1 (AFU_ORTHOLOGUE AFUA_2G17550)"/>
    <property type="match status" value="1"/>
</dbReference>
<dbReference type="SUPFAM" id="SSF53474">
    <property type="entry name" value="alpha/beta-Hydrolases"/>
    <property type="match status" value="1"/>
</dbReference>
<feature type="domain" description="Serine aminopeptidase S33" evidence="2">
    <location>
        <begin position="196"/>
        <end position="390"/>
    </location>
</feature>
<dbReference type="InterPro" id="IPR029058">
    <property type="entry name" value="AB_hydrolase_fold"/>
</dbReference>
<reference evidence="3 4" key="1">
    <citation type="submission" date="2024-01" db="EMBL/GenBank/DDBJ databases">
        <authorList>
            <person name="Allen C."/>
            <person name="Tagirdzhanova G."/>
        </authorList>
    </citation>
    <scope>NUCLEOTIDE SEQUENCE [LARGE SCALE GENOMIC DNA]</scope>
</reference>
<dbReference type="Gene3D" id="3.40.50.1820">
    <property type="entry name" value="alpha/beta hydrolase"/>
    <property type="match status" value="1"/>
</dbReference>
<protein>
    <recommendedName>
        <fullName evidence="2">Serine aminopeptidase S33 domain-containing protein</fullName>
    </recommendedName>
</protein>
<dbReference type="Proteomes" id="UP001642406">
    <property type="component" value="Unassembled WGS sequence"/>
</dbReference>
<gene>
    <name evidence="3" type="ORF">SBRCBS47491_001170</name>
</gene>
<dbReference type="EMBL" id="CAWUHC010000006">
    <property type="protein sequence ID" value="CAK7211573.1"/>
    <property type="molecule type" value="Genomic_DNA"/>
</dbReference>
<comment type="caution">
    <text evidence="3">The sequence shown here is derived from an EMBL/GenBank/DDBJ whole genome shotgun (WGS) entry which is preliminary data.</text>
</comment>
<accession>A0ABP0AWB7</accession>
<feature type="region of interest" description="Disordered" evidence="1">
    <location>
        <begin position="293"/>
        <end position="320"/>
    </location>
</feature>
<dbReference type="PANTHER" id="PTHR22946">
    <property type="entry name" value="DIENELACTONE HYDROLASE DOMAIN-CONTAINING PROTEIN-RELATED"/>
    <property type="match status" value="1"/>
</dbReference>
<proteinExistence type="predicted"/>
<sequence length="422" mass="45952">MADTNTTDANSATRDQDYSTQRLAQRYRFSDVNMDLFFLSALGWSAGGGLSIGEAFYIATQIQDGNSASWTAAFERQGGILQKQADEWLARDADRKNKALMRAAGESRLRAFCCYRSAWQFVVPGEQFVRLFRTSQALFTQAMSELGLPAKAFSVAYGGGQLPGHYFAQTDKSAPTILVLGGADTCHEDRFVPQGRFYWDRGYAVALADLPGQGLVQAQNLFWEPEADKPIAAVLNALEAQFGIDRHRTALLGMSLGGYFVSKAAAAPDSLGLGAIIATPVLTRPEALFSLAAAGEKKENKTEETGDKADDNKDDKEPSPAAANMAVLAWKAGIQSFEELKTKWAGVVADPNNVQVPFLSVLGMQEGGIWKEQTQAWHDAIPSPKKKLLTLDAETGADVHCQANNTLRLVQEVDAFLQDLIW</sequence>
<evidence type="ECO:0000313" key="3">
    <source>
        <dbReference type="EMBL" id="CAK7211573.1"/>
    </source>
</evidence>
<keyword evidence="4" id="KW-1185">Reference proteome</keyword>